<dbReference type="OrthoDB" id="1323at2759"/>
<evidence type="ECO:0000256" key="2">
    <source>
        <dbReference type="SAM" id="MobiDB-lite"/>
    </source>
</evidence>
<comment type="similarity">
    <text evidence="1">Belongs to the ferrochelatase family.</text>
</comment>
<dbReference type="AlphaFoldDB" id="A0A0F7ZT08"/>
<reference evidence="3 4" key="1">
    <citation type="journal article" date="2014" name="Genome Biol. Evol.">
        <title>Comparative genomics and transcriptomics analyses reveal divergent lifestyle features of nematode endoparasitic fungus Hirsutella minnesotensis.</title>
        <authorList>
            <person name="Lai Y."/>
            <person name="Liu K."/>
            <person name="Zhang X."/>
            <person name="Zhang X."/>
            <person name="Li K."/>
            <person name="Wang N."/>
            <person name="Shu C."/>
            <person name="Wu Y."/>
            <person name="Wang C."/>
            <person name="Bushley K.E."/>
            <person name="Xiang M."/>
            <person name="Liu X."/>
        </authorList>
    </citation>
    <scope>NUCLEOTIDE SEQUENCE [LARGE SCALE GENOMIC DNA]</scope>
    <source>
        <strain evidence="3 4">3608</strain>
    </source>
</reference>
<name>A0A0F7ZT08_9HYPO</name>
<dbReference type="GO" id="GO:0004325">
    <property type="term" value="F:ferrochelatase activity"/>
    <property type="evidence" value="ECO:0007669"/>
    <property type="project" value="InterPro"/>
</dbReference>
<gene>
    <name evidence="3" type="ORF">HIM_08329</name>
</gene>
<keyword evidence="4" id="KW-1185">Reference proteome</keyword>
<dbReference type="GO" id="GO:0006783">
    <property type="term" value="P:heme biosynthetic process"/>
    <property type="evidence" value="ECO:0007669"/>
    <property type="project" value="InterPro"/>
</dbReference>
<evidence type="ECO:0000256" key="1">
    <source>
        <dbReference type="RuleBase" id="RU004185"/>
    </source>
</evidence>
<dbReference type="PANTHER" id="PTHR11108:SF1">
    <property type="entry name" value="FERROCHELATASE, MITOCHONDRIAL"/>
    <property type="match status" value="1"/>
</dbReference>
<dbReference type="PANTHER" id="PTHR11108">
    <property type="entry name" value="FERROCHELATASE"/>
    <property type="match status" value="1"/>
</dbReference>
<dbReference type="EMBL" id="KQ030549">
    <property type="protein sequence ID" value="KJZ72288.1"/>
    <property type="molecule type" value="Genomic_DNA"/>
</dbReference>
<evidence type="ECO:0000313" key="3">
    <source>
        <dbReference type="EMBL" id="KJZ72288.1"/>
    </source>
</evidence>
<organism evidence="3 4">
    <name type="scientific">Hirsutella minnesotensis 3608</name>
    <dbReference type="NCBI Taxonomy" id="1043627"/>
    <lineage>
        <taxon>Eukaryota</taxon>
        <taxon>Fungi</taxon>
        <taxon>Dikarya</taxon>
        <taxon>Ascomycota</taxon>
        <taxon>Pezizomycotina</taxon>
        <taxon>Sordariomycetes</taxon>
        <taxon>Hypocreomycetidae</taxon>
        <taxon>Hypocreales</taxon>
        <taxon>Ophiocordycipitaceae</taxon>
        <taxon>Hirsutella</taxon>
    </lineage>
</organism>
<proteinExistence type="inferred from homology"/>
<feature type="compositionally biased region" description="Pro residues" evidence="2">
    <location>
        <begin position="1"/>
        <end position="10"/>
    </location>
</feature>
<dbReference type="SUPFAM" id="SSF53800">
    <property type="entry name" value="Chelatase"/>
    <property type="match status" value="1"/>
</dbReference>
<dbReference type="Proteomes" id="UP000054481">
    <property type="component" value="Unassembled WGS sequence"/>
</dbReference>
<evidence type="ECO:0008006" key="5">
    <source>
        <dbReference type="Google" id="ProtNLM"/>
    </source>
</evidence>
<dbReference type="Gene3D" id="3.40.50.1400">
    <property type="match status" value="2"/>
</dbReference>
<accession>A0A0F7ZT08</accession>
<dbReference type="GO" id="GO:0005739">
    <property type="term" value="C:mitochondrion"/>
    <property type="evidence" value="ECO:0007669"/>
    <property type="project" value="TreeGrafter"/>
</dbReference>
<sequence length="327" mass="35748">MGSGPGPGPGPKEETVGPASEHNVQDDEPQRDGCMPAFGNHVADVQHSDGDASFGCDPKLTGFLSQHCLDALCVERSSCTALKGPYLITHVMFHAAFRQGQRQSCFSTQADHLQRTSWRLLVATLCAYAALLADGFGERSRAIAFSQYPQYSCGTTGSSLNELWRLRNKLEGDVGPGRCIRWNVIGRWPTHPGFVAVVANNMQKKLACCPEERRNGVTVVFSAHSQPMSAAKKGDAYSTEVATSGHAMMQRLDFSNPYRISWQSKVGFQPWLDREPWTRELVEESCLGGTVTHAASLNDGDVFVGALARIVEEHLYSGAARAQVYRL</sequence>
<dbReference type="InterPro" id="IPR001015">
    <property type="entry name" value="Ferrochelatase"/>
</dbReference>
<dbReference type="Pfam" id="PF00762">
    <property type="entry name" value="Ferrochelatase"/>
    <property type="match status" value="1"/>
</dbReference>
<evidence type="ECO:0000313" key="4">
    <source>
        <dbReference type="Proteomes" id="UP000054481"/>
    </source>
</evidence>
<protein>
    <recommendedName>
        <fullName evidence="5">Ferrochelatase</fullName>
    </recommendedName>
</protein>
<feature type="region of interest" description="Disordered" evidence="2">
    <location>
        <begin position="1"/>
        <end position="39"/>
    </location>
</feature>